<reference evidence="1" key="1">
    <citation type="submission" date="2023-03" db="EMBL/GenBank/DDBJ databases">
        <title>Massive genome expansion in bonnet fungi (Mycena s.s.) driven by repeated elements and novel gene families across ecological guilds.</title>
        <authorList>
            <consortium name="Lawrence Berkeley National Laboratory"/>
            <person name="Harder C.B."/>
            <person name="Miyauchi S."/>
            <person name="Viragh M."/>
            <person name="Kuo A."/>
            <person name="Thoen E."/>
            <person name="Andreopoulos B."/>
            <person name="Lu D."/>
            <person name="Skrede I."/>
            <person name="Drula E."/>
            <person name="Henrissat B."/>
            <person name="Morin E."/>
            <person name="Kohler A."/>
            <person name="Barry K."/>
            <person name="LaButti K."/>
            <person name="Morin E."/>
            <person name="Salamov A."/>
            <person name="Lipzen A."/>
            <person name="Mereny Z."/>
            <person name="Hegedus B."/>
            <person name="Baldrian P."/>
            <person name="Stursova M."/>
            <person name="Weitz H."/>
            <person name="Taylor A."/>
            <person name="Grigoriev I.V."/>
            <person name="Nagy L.G."/>
            <person name="Martin F."/>
            <person name="Kauserud H."/>
        </authorList>
    </citation>
    <scope>NUCLEOTIDE SEQUENCE</scope>
    <source>
        <strain evidence="1">CBHHK067</strain>
    </source>
</reference>
<evidence type="ECO:0000313" key="2">
    <source>
        <dbReference type="Proteomes" id="UP001221757"/>
    </source>
</evidence>
<proteinExistence type="predicted"/>
<comment type="caution">
    <text evidence="1">The sequence shown here is derived from an EMBL/GenBank/DDBJ whole genome shotgun (WGS) entry which is preliminary data.</text>
</comment>
<sequence length="214" mass="24009">MPTAQLRTRVDGIIAYSVGERERRKTVPEANVPRTPQLRELTPNNIRSFSVPVSSKQLPVFKGSPFGLDDCLKILRQPTHSMEYSLRVDVRKTDVSTSAVCQFVHTGPQPGRGKRRALRVSQQALHHFPPPSPLHTARAADLPARSVPQRSDRFSAPPFLAFAEPAHGISPPARSLPFLDLPGLTILRMYLLSRPVATFIRDFFRRFEADAHFL</sequence>
<dbReference type="EMBL" id="JARKIE010000461">
    <property type="protein sequence ID" value="KAJ7637217.1"/>
    <property type="molecule type" value="Genomic_DNA"/>
</dbReference>
<name>A0AAD7FSY2_MYCRO</name>
<gene>
    <name evidence="1" type="ORF">B0H17DRAFT_1149546</name>
</gene>
<dbReference type="AlphaFoldDB" id="A0AAD7FSY2"/>
<dbReference type="Proteomes" id="UP001221757">
    <property type="component" value="Unassembled WGS sequence"/>
</dbReference>
<accession>A0AAD7FSY2</accession>
<evidence type="ECO:0000313" key="1">
    <source>
        <dbReference type="EMBL" id="KAJ7637217.1"/>
    </source>
</evidence>
<protein>
    <submittedName>
        <fullName evidence="1">Uncharacterized protein</fullName>
    </submittedName>
</protein>
<organism evidence="1 2">
    <name type="scientific">Mycena rosella</name>
    <name type="common">Pink bonnet</name>
    <name type="synonym">Agaricus rosellus</name>
    <dbReference type="NCBI Taxonomy" id="1033263"/>
    <lineage>
        <taxon>Eukaryota</taxon>
        <taxon>Fungi</taxon>
        <taxon>Dikarya</taxon>
        <taxon>Basidiomycota</taxon>
        <taxon>Agaricomycotina</taxon>
        <taxon>Agaricomycetes</taxon>
        <taxon>Agaricomycetidae</taxon>
        <taxon>Agaricales</taxon>
        <taxon>Marasmiineae</taxon>
        <taxon>Mycenaceae</taxon>
        <taxon>Mycena</taxon>
    </lineage>
</organism>
<keyword evidence="2" id="KW-1185">Reference proteome</keyword>